<comment type="caution">
    <text evidence="2">The sequence shown here is derived from an EMBL/GenBank/DDBJ whole genome shotgun (WGS) entry which is preliminary data.</text>
</comment>
<proteinExistence type="predicted"/>
<keyword evidence="1" id="KW-0732">Signal</keyword>
<dbReference type="Proteomes" id="UP001175271">
    <property type="component" value="Unassembled WGS sequence"/>
</dbReference>
<keyword evidence="3" id="KW-1185">Reference proteome</keyword>
<gene>
    <name evidence="2" type="ORF">QR680_015755</name>
</gene>
<evidence type="ECO:0000313" key="3">
    <source>
        <dbReference type="Proteomes" id="UP001175271"/>
    </source>
</evidence>
<feature type="signal peptide" evidence="1">
    <location>
        <begin position="1"/>
        <end position="16"/>
    </location>
</feature>
<dbReference type="AlphaFoldDB" id="A0AA39LKS1"/>
<reference evidence="2" key="1">
    <citation type="submission" date="2023-06" db="EMBL/GenBank/DDBJ databases">
        <title>Genomic analysis of the entomopathogenic nematode Steinernema hermaphroditum.</title>
        <authorList>
            <person name="Schwarz E.M."/>
            <person name="Heppert J.K."/>
            <person name="Baniya A."/>
            <person name="Schwartz H.T."/>
            <person name="Tan C.-H."/>
            <person name="Antoshechkin I."/>
            <person name="Sternberg P.W."/>
            <person name="Goodrich-Blair H."/>
            <person name="Dillman A.R."/>
        </authorList>
    </citation>
    <scope>NUCLEOTIDE SEQUENCE</scope>
    <source>
        <strain evidence="2">PS9179</strain>
        <tissue evidence="2">Whole animal</tissue>
    </source>
</reference>
<dbReference type="EMBL" id="JAUCMV010000004">
    <property type="protein sequence ID" value="KAK0401386.1"/>
    <property type="molecule type" value="Genomic_DNA"/>
</dbReference>
<name>A0AA39LKS1_9BILA</name>
<organism evidence="2 3">
    <name type="scientific">Steinernema hermaphroditum</name>
    <dbReference type="NCBI Taxonomy" id="289476"/>
    <lineage>
        <taxon>Eukaryota</taxon>
        <taxon>Metazoa</taxon>
        <taxon>Ecdysozoa</taxon>
        <taxon>Nematoda</taxon>
        <taxon>Chromadorea</taxon>
        <taxon>Rhabditida</taxon>
        <taxon>Tylenchina</taxon>
        <taxon>Panagrolaimomorpha</taxon>
        <taxon>Strongyloidoidea</taxon>
        <taxon>Steinernematidae</taxon>
        <taxon>Steinernema</taxon>
    </lineage>
</organism>
<protein>
    <submittedName>
        <fullName evidence="2">Uncharacterized protein</fullName>
    </submittedName>
</protein>
<feature type="chain" id="PRO_5041417618" evidence="1">
    <location>
        <begin position="17"/>
        <end position="175"/>
    </location>
</feature>
<accession>A0AA39LKS1</accession>
<evidence type="ECO:0000256" key="1">
    <source>
        <dbReference type="SAM" id="SignalP"/>
    </source>
</evidence>
<sequence length="175" mass="19148">MYILAVLLLALPATQAQSAMANFAHQYITNFFTLNEIQKIETAIANQVCQGASVQQIFDNFINTVSQNIGGMTAVNAAGIVSKLQNDLGNDFTPIRGAASANAVNLFDPVLADVYQYCGQGIPAVLAQGDNYANNQFIQSFFDTMYQAVVSVNPNDWSICRADLEHAVYFSNWNY</sequence>
<evidence type="ECO:0000313" key="2">
    <source>
        <dbReference type="EMBL" id="KAK0401386.1"/>
    </source>
</evidence>